<keyword evidence="2" id="KW-1185">Reference proteome</keyword>
<gene>
    <name evidence="1" type="ORF">RFI_22107</name>
</gene>
<organism evidence="1 2">
    <name type="scientific">Reticulomyxa filosa</name>
    <dbReference type="NCBI Taxonomy" id="46433"/>
    <lineage>
        <taxon>Eukaryota</taxon>
        <taxon>Sar</taxon>
        <taxon>Rhizaria</taxon>
        <taxon>Retaria</taxon>
        <taxon>Foraminifera</taxon>
        <taxon>Monothalamids</taxon>
        <taxon>Reticulomyxidae</taxon>
        <taxon>Reticulomyxa</taxon>
    </lineage>
</organism>
<name>X6MP83_RETFI</name>
<dbReference type="Proteomes" id="UP000023152">
    <property type="component" value="Unassembled WGS sequence"/>
</dbReference>
<comment type="caution">
    <text evidence="1">The sequence shown here is derived from an EMBL/GenBank/DDBJ whole genome shotgun (WGS) entry which is preliminary data.</text>
</comment>
<reference evidence="1 2" key="1">
    <citation type="journal article" date="2013" name="Curr. Biol.">
        <title>The Genome of the Foraminiferan Reticulomyxa filosa.</title>
        <authorList>
            <person name="Glockner G."/>
            <person name="Hulsmann N."/>
            <person name="Schleicher M."/>
            <person name="Noegel A.A."/>
            <person name="Eichinger L."/>
            <person name="Gallinger C."/>
            <person name="Pawlowski J."/>
            <person name="Sierra R."/>
            <person name="Euteneuer U."/>
            <person name="Pillet L."/>
            <person name="Moustafa A."/>
            <person name="Platzer M."/>
            <person name="Groth M."/>
            <person name="Szafranski K."/>
            <person name="Schliwa M."/>
        </authorList>
    </citation>
    <scope>NUCLEOTIDE SEQUENCE [LARGE SCALE GENOMIC DNA]</scope>
</reference>
<dbReference type="EMBL" id="ASPP01019321">
    <property type="protein sequence ID" value="ETO15257.1"/>
    <property type="molecule type" value="Genomic_DNA"/>
</dbReference>
<proteinExistence type="predicted"/>
<evidence type="ECO:0000313" key="2">
    <source>
        <dbReference type="Proteomes" id="UP000023152"/>
    </source>
</evidence>
<evidence type="ECO:0000313" key="1">
    <source>
        <dbReference type="EMBL" id="ETO15257.1"/>
    </source>
</evidence>
<sequence>MNSTIIINGDNLLFITYKYNNIRVFNLNTFHFIKYDALPTDSSISFHCLILNPENKQEQEMMDANNKKNNEIIECFCFVSMQDYQLNMMNITTLFNFANYQFVMILHRSNIVHMYVSMMPSYSLVDGMINLVLVLLFQNWCTSIQFEKTNG</sequence>
<dbReference type="AlphaFoldDB" id="X6MP83"/>
<accession>X6MP83</accession>
<protein>
    <submittedName>
        <fullName evidence="1">Uncharacterized protein</fullName>
    </submittedName>
</protein>